<keyword evidence="3" id="KW-1185">Reference proteome</keyword>
<dbReference type="AlphaFoldDB" id="A0A089NZY0"/>
<dbReference type="Proteomes" id="UP000029492">
    <property type="component" value="Chromosome"/>
</dbReference>
<sequence>MPAERRTHVPLPDRPPRARGHARGLRLGLRGPGLHGRVILLVRR</sequence>
<proteinExistence type="predicted"/>
<dbReference type="KEGG" id="mor:MOC_5192"/>
<dbReference type="STRING" id="693986.MOC_5192"/>
<dbReference type="EMBL" id="CP003811">
    <property type="protein sequence ID" value="AIQ92947.1"/>
    <property type="molecule type" value="Genomic_DNA"/>
</dbReference>
<reference evidence="2 3" key="1">
    <citation type="journal article" date="2014" name="PLoS ONE">
        <title>Genome Information of Methylobacterium oryzae, a Plant-Probiotic Methylotroph in the Phyllosphere.</title>
        <authorList>
            <person name="Kwak M.J."/>
            <person name="Jeong H."/>
            <person name="Madhaiyan M."/>
            <person name="Lee Y."/>
            <person name="Sa T.M."/>
            <person name="Oh T.K."/>
            <person name="Kim J.F."/>
        </authorList>
    </citation>
    <scope>NUCLEOTIDE SEQUENCE [LARGE SCALE GENOMIC DNA]</scope>
    <source>
        <strain evidence="2 3">CBMB20</strain>
    </source>
</reference>
<accession>A0A089NZY0</accession>
<evidence type="ECO:0000313" key="2">
    <source>
        <dbReference type="EMBL" id="AIQ92947.1"/>
    </source>
</evidence>
<name>A0A089NZY0_9HYPH</name>
<feature type="region of interest" description="Disordered" evidence="1">
    <location>
        <begin position="1"/>
        <end position="26"/>
    </location>
</feature>
<dbReference type="HOGENOM" id="CLU_3218551_0_0_5"/>
<protein>
    <submittedName>
        <fullName evidence="2">Protein of unassigned function</fullName>
    </submittedName>
</protein>
<evidence type="ECO:0000256" key="1">
    <source>
        <dbReference type="SAM" id="MobiDB-lite"/>
    </source>
</evidence>
<gene>
    <name evidence="2" type="ORF">MOC_5192</name>
</gene>
<organism evidence="2 3">
    <name type="scientific">Methylobacterium oryzae CBMB20</name>
    <dbReference type="NCBI Taxonomy" id="693986"/>
    <lineage>
        <taxon>Bacteria</taxon>
        <taxon>Pseudomonadati</taxon>
        <taxon>Pseudomonadota</taxon>
        <taxon>Alphaproteobacteria</taxon>
        <taxon>Hyphomicrobiales</taxon>
        <taxon>Methylobacteriaceae</taxon>
        <taxon>Methylobacterium</taxon>
    </lineage>
</organism>
<evidence type="ECO:0000313" key="3">
    <source>
        <dbReference type="Proteomes" id="UP000029492"/>
    </source>
</evidence>